<protein>
    <submittedName>
        <fullName evidence="1">Uncharacterized protein</fullName>
    </submittedName>
</protein>
<dbReference type="AlphaFoldDB" id="A0A919J3I2"/>
<evidence type="ECO:0000313" key="1">
    <source>
        <dbReference type="EMBL" id="GIE12717.1"/>
    </source>
</evidence>
<dbReference type="EMBL" id="BOMM01000040">
    <property type="protein sequence ID" value="GIE12717.1"/>
    <property type="molecule type" value="Genomic_DNA"/>
</dbReference>
<gene>
    <name evidence="1" type="ORF">Afe05nite_45570</name>
</gene>
<comment type="caution">
    <text evidence="1">The sequence shown here is derived from an EMBL/GenBank/DDBJ whole genome shotgun (WGS) entry which is preliminary data.</text>
</comment>
<reference evidence="1" key="1">
    <citation type="submission" date="2021-01" db="EMBL/GenBank/DDBJ databases">
        <title>Whole genome shotgun sequence of Actinoplanes ferrugineus NBRC 15555.</title>
        <authorList>
            <person name="Komaki H."/>
            <person name="Tamura T."/>
        </authorList>
    </citation>
    <scope>NUCLEOTIDE SEQUENCE</scope>
    <source>
        <strain evidence="1">NBRC 15555</strain>
    </source>
</reference>
<sequence>MKSTSAAGGRGTRYVDSVDGTVQVVFEAGGPAQADPYIKAGP</sequence>
<keyword evidence="2" id="KW-1185">Reference proteome</keyword>
<dbReference type="RefSeq" id="WP_275407500.1">
    <property type="nucleotide sequence ID" value="NZ_BAAABP010000022.1"/>
</dbReference>
<organism evidence="1 2">
    <name type="scientific">Paractinoplanes ferrugineus</name>
    <dbReference type="NCBI Taxonomy" id="113564"/>
    <lineage>
        <taxon>Bacteria</taxon>
        <taxon>Bacillati</taxon>
        <taxon>Actinomycetota</taxon>
        <taxon>Actinomycetes</taxon>
        <taxon>Micromonosporales</taxon>
        <taxon>Micromonosporaceae</taxon>
        <taxon>Paractinoplanes</taxon>
    </lineage>
</organism>
<name>A0A919J3I2_9ACTN</name>
<accession>A0A919J3I2</accession>
<evidence type="ECO:0000313" key="2">
    <source>
        <dbReference type="Proteomes" id="UP000598174"/>
    </source>
</evidence>
<proteinExistence type="predicted"/>
<dbReference type="Proteomes" id="UP000598174">
    <property type="component" value="Unassembled WGS sequence"/>
</dbReference>